<dbReference type="Pfam" id="PF01196">
    <property type="entry name" value="Ribosomal_L17"/>
    <property type="match status" value="1"/>
</dbReference>
<dbReference type="GO" id="GO:0003735">
    <property type="term" value="F:structural constituent of ribosome"/>
    <property type="evidence" value="ECO:0007669"/>
    <property type="project" value="InterPro"/>
</dbReference>
<dbReference type="NCBIfam" id="TIGR00059">
    <property type="entry name" value="L17"/>
    <property type="match status" value="1"/>
</dbReference>
<evidence type="ECO:0000313" key="8">
    <source>
        <dbReference type="EMBL" id="OGK29447.1"/>
    </source>
</evidence>
<protein>
    <recommendedName>
        <fullName evidence="4 6">50S ribosomal protein L17</fullName>
    </recommendedName>
</protein>
<dbReference type="Proteomes" id="UP000178098">
    <property type="component" value="Unassembled WGS sequence"/>
</dbReference>
<proteinExistence type="inferred from homology"/>
<name>A0A1F7HDT8_9BACT</name>
<feature type="region of interest" description="Disordered" evidence="7">
    <location>
        <begin position="125"/>
        <end position="147"/>
    </location>
</feature>
<organism evidence="8 9">
    <name type="scientific">Candidatus Roizmanbacteria bacterium RIFCSPHIGHO2_02_FULL_43_11</name>
    <dbReference type="NCBI Taxonomy" id="1802043"/>
    <lineage>
        <taxon>Bacteria</taxon>
        <taxon>Candidatus Roizmaniibacteriota</taxon>
    </lineage>
</organism>
<dbReference type="Gene3D" id="3.90.1030.10">
    <property type="entry name" value="Ribosomal protein L17"/>
    <property type="match status" value="1"/>
</dbReference>
<evidence type="ECO:0000313" key="9">
    <source>
        <dbReference type="Proteomes" id="UP000178098"/>
    </source>
</evidence>
<reference evidence="8 9" key="1">
    <citation type="journal article" date="2016" name="Nat. Commun.">
        <title>Thousands of microbial genomes shed light on interconnected biogeochemical processes in an aquifer system.</title>
        <authorList>
            <person name="Anantharaman K."/>
            <person name="Brown C.T."/>
            <person name="Hug L.A."/>
            <person name="Sharon I."/>
            <person name="Castelle C.J."/>
            <person name="Probst A.J."/>
            <person name="Thomas B.C."/>
            <person name="Singh A."/>
            <person name="Wilkins M.J."/>
            <person name="Karaoz U."/>
            <person name="Brodie E.L."/>
            <person name="Williams K.H."/>
            <person name="Hubbard S.S."/>
            <person name="Banfield J.F."/>
        </authorList>
    </citation>
    <scope>NUCLEOTIDE SEQUENCE [LARGE SCALE GENOMIC DNA]</scope>
</reference>
<accession>A0A1F7HDT8</accession>
<evidence type="ECO:0000256" key="2">
    <source>
        <dbReference type="ARBA" id="ARBA00022980"/>
    </source>
</evidence>
<evidence type="ECO:0000256" key="3">
    <source>
        <dbReference type="ARBA" id="ARBA00023274"/>
    </source>
</evidence>
<keyword evidence="3 5" id="KW-0687">Ribonucleoprotein</keyword>
<evidence type="ECO:0000256" key="1">
    <source>
        <dbReference type="ARBA" id="ARBA00008777"/>
    </source>
</evidence>
<comment type="similarity">
    <text evidence="1 5">Belongs to the bacterial ribosomal protein bL17 family.</text>
</comment>
<comment type="caution">
    <text evidence="8">The sequence shown here is derived from an EMBL/GenBank/DDBJ whole genome shotgun (WGS) entry which is preliminary data.</text>
</comment>
<dbReference type="InterPro" id="IPR036373">
    <property type="entry name" value="Ribosomal_bL17_sf"/>
</dbReference>
<evidence type="ECO:0000256" key="6">
    <source>
        <dbReference type="RuleBase" id="RU000661"/>
    </source>
</evidence>
<evidence type="ECO:0000256" key="7">
    <source>
        <dbReference type="SAM" id="MobiDB-lite"/>
    </source>
</evidence>
<dbReference type="PANTHER" id="PTHR14413">
    <property type="entry name" value="RIBOSOMAL PROTEIN L17"/>
    <property type="match status" value="1"/>
</dbReference>
<dbReference type="GO" id="GO:0006412">
    <property type="term" value="P:translation"/>
    <property type="evidence" value="ECO:0007669"/>
    <property type="project" value="InterPro"/>
</dbReference>
<evidence type="ECO:0000256" key="4">
    <source>
        <dbReference type="ARBA" id="ARBA00035494"/>
    </source>
</evidence>
<sequence length="147" mass="16595">MRHGVKKIKFSKGQDAHQALMRKLVLNFIKHGRTEVTLTKAKALKSVVDRLTAKAIRGEPSDKQVLMRYLSHKHAIRAMTDEVVPVMKGRTGGYVSLVKLGPRQGDFAEMVRVEWIEKLQKVQQAEPVKDTQKSTPPAKSVKRVKTL</sequence>
<dbReference type="InterPro" id="IPR000456">
    <property type="entry name" value="Ribosomal_bL17"/>
</dbReference>
<keyword evidence="2 5" id="KW-0689">Ribosomal protein</keyword>
<gene>
    <name evidence="8" type="ORF">A3D08_01955</name>
</gene>
<dbReference type="PANTHER" id="PTHR14413:SF16">
    <property type="entry name" value="LARGE RIBOSOMAL SUBUNIT PROTEIN BL17M"/>
    <property type="match status" value="1"/>
</dbReference>
<dbReference type="AlphaFoldDB" id="A0A1F7HDT8"/>
<dbReference type="EMBL" id="MFZT01000047">
    <property type="protein sequence ID" value="OGK29447.1"/>
    <property type="molecule type" value="Genomic_DNA"/>
</dbReference>
<dbReference type="GO" id="GO:0022625">
    <property type="term" value="C:cytosolic large ribosomal subunit"/>
    <property type="evidence" value="ECO:0007669"/>
    <property type="project" value="TreeGrafter"/>
</dbReference>
<dbReference type="SUPFAM" id="SSF64263">
    <property type="entry name" value="Prokaryotic ribosomal protein L17"/>
    <property type="match status" value="1"/>
</dbReference>
<evidence type="ECO:0000256" key="5">
    <source>
        <dbReference type="RuleBase" id="RU000660"/>
    </source>
</evidence>